<dbReference type="GO" id="GO:0046677">
    <property type="term" value="P:response to antibiotic"/>
    <property type="evidence" value="ECO:0007669"/>
    <property type="project" value="InterPro"/>
</dbReference>
<dbReference type="AlphaFoldDB" id="A0A927EFS9"/>
<dbReference type="InterPro" id="IPR012338">
    <property type="entry name" value="Beta-lactam/transpept-like"/>
</dbReference>
<dbReference type="GO" id="GO:0008800">
    <property type="term" value="F:beta-lactamase activity"/>
    <property type="evidence" value="ECO:0007669"/>
    <property type="project" value="UniProtKB-EC"/>
</dbReference>
<dbReference type="EC" id="3.5.2.6" evidence="3"/>
<reference evidence="6" key="1">
    <citation type="submission" date="2020-09" db="EMBL/GenBank/DDBJ databases">
        <title>Bosea spartocytisi sp. nov. a root nodule endophyte of Spartocytisus supranubius in the high mountain ecosystem fo the Teide National Park (Canary Islands, Spain).</title>
        <authorList>
            <person name="Pulido-Suarez L."/>
            <person name="Peix A."/>
            <person name="Igual J.M."/>
            <person name="Socas-Perez N."/>
            <person name="Velazquez E."/>
            <person name="Flores-Felix J.D."/>
            <person name="Leon-Barrios M."/>
        </authorList>
    </citation>
    <scope>NUCLEOTIDE SEQUENCE</scope>
    <source>
        <strain evidence="6">SSUT16</strain>
    </source>
</reference>
<dbReference type="InterPro" id="IPR000871">
    <property type="entry name" value="Beta-lactam_class-A"/>
</dbReference>
<gene>
    <name evidence="6" type="primary">bla</name>
    <name evidence="6" type="ORF">IED13_24855</name>
</gene>
<organism evidence="6 7">
    <name type="scientific">Bosea spartocytisi</name>
    <dbReference type="NCBI Taxonomy" id="2773451"/>
    <lineage>
        <taxon>Bacteria</taxon>
        <taxon>Pseudomonadati</taxon>
        <taxon>Pseudomonadota</taxon>
        <taxon>Alphaproteobacteria</taxon>
        <taxon>Hyphomicrobiales</taxon>
        <taxon>Boseaceae</taxon>
        <taxon>Bosea</taxon>
    </lineage>
</organism>
<dbReference type="Proteomes" id="UP000619295">
    <property type="component" value="Unassembled WGS sequence"/>
</dbReference>
<evidence type="ECO:0000313" key="7">
    <source>
        <dbReference type="Proteomes" id="UP000619295"/>
    </source>
</evidence>
<evidence type="ECO:0000256" key="4">
    <source>
        <dbReference type="SAM" id="SignalP"/>
    </source>
</evidence>
<dbReference type="Gene3D" id="3.40.710.10">
    <property type="entry name" value="DD-peptidase/beta-lactamase superfamily"/>
    <property type="match status" value="1"/>
</dbReference>
<evidence type="ECO:0000256" key="1">
    <source>
        <dbReference type="ARBA" id="ARBA00001526"/>
    </source>
</evidence>
<comment type="catalytic activity">
    <reaction evidence="1">
        <text>a beta-lactam + H2O = a substituted beta-amino acid</text>
        <dbReference type="Rhea" id="RHEA:20401"/>
        <dbReference type="ChEBI" id="CHEBI:15377"/>
        <dbReference type="ChEBI" id="CHEBI:35627"/>
        <dbReference type="ChEBI" id="CHEBI:140347"/>
        <dbReference type="EC" id="3.5.2.6"/>
    </reaction>
</comment>
<dbReference type="Pfam" id="PF13354">
    <property type="entry name" value="Beta-lactamase2"/>
    <property type="match status" value="1"/>
</dbReference>
<keyword evidence="4" id="KW-0732">Signal</keyword>
<dbReference type="RefSeq" id="WP_191125801.1">
    <property type="nucleotide sequence ID" value="NZ_JACXWY010000025.1"/>
</dbReference>
<name>A0A927EFS9_9HYPH</name>
<dbReference type="EMBL" id="JACXWY010000025">
    <property type="protein sequence ID" value="MBD3848941.1"/>
    <property type="molecule type" value="Genomic_DNA"/>
</dbReference>
<accession>A0A927EFS9</accession>
<dbReference type="NCBIfam" id="NF033103">
    <property type="entry name" value="bla_class_A"/>
    <property type="match status" value="1"/>
</dbReference>
<feature type="chain" id="PRO_5038124163" description="beta-lactamase" evidence="4">
    <location>
        <begin position="24"/>
        <end position="334"/>
    </location>
</feature>
<sequence>MPARLRLAAALAFVGLAIPPAFADWDRPSLDKGIAKLERRTEGRLGVALIDLKDHKLWSWRGAETFPMQSVFKLPLAVAVLQQVEAGKFKLDQPITITRKDLSLFNSPIARQFKGESATYPVRDLIRLAAGQSDNTAADRLMREIGGPQVVTKMLRDGGIEGMSIDRYERQFQPEIYGLKGFGWNEVVDEQRFRADLRALNPELRIAALAAALKDKRDAATPEASARFLEGFAEGNWLRNPAHTAFLTKVISESKIGTGRLKAGLPPGSVLAHRTGLGLTTDGINHATNDIGIATLPDGRRFVIVTYLAGSRADAPKREAALAEAARLAVSALR</sequence>
<evidence type="ECO:0000256" key="3">
    <source>
        <dbReference type="ARBA" id="ARBA00012865"/>
    </source>
</evidence>
<feature type="signal peptide" evidence="4">
    <location>
        <begin position="1"/>
        <end position="23"/>
    </location>
</feature>
<dbReference type="InterPro" id="IPR045155">
    <property type="entry name" value="Beta-lactam_cat"/>
</dbReference>
<proteinExistence type="inferred from homology"/>
<evidence type="ECO:0000313" key="6">
    <source>
        <dbReference type="EMBL" id="MBD3848941.1"/>
    </source>
</evidence>
<dbReference type="GO" id="GO:0030655">
    <property type="term" value="P:beta-lactam antibiotic catabolic process"/>
    <property type="evidence" value="ECO:0007669"/>
    <property type="project" value="InterPro"/>
</dbReference>
<dbReference type="PANTHER" id="PTHR35333:SF3">
    <property type="entry name" value="BETA-LACTAMASE-TYPE TRANSPEPTIDASE FOLD CONTAINING PROTEIN"/>
    <property type="match status" value="1"/>
</dbReference>
<keyword evidence="7" id="KW-1185">Reference proteome</keyword>
<protein>
    <recommendedName>
        <fullName evidence="3">beta-lactamase</fullName>
        <ecNumber evidence="3">3.5.2.6</ecNumber>
    </recommendedName>
</protein>
<feature type="domain" description="Beta-lactamase class A catalytic" evidence="5">
    <location>
        <begin position="46"/>
        <end position="306"/>
    </location>
</feature>
<dbReference type="PRINTS" id="PR00118">
    <property type="entry name" value="BLACTAMASEA"/>
</dbReference>
<dbReference type="SUPFAM" id="SSF56601">
    <property type="entry name" value="beta-lactamase/transpeptidase-like"/>
    <property type="match status" value="1"/>
</dbReference>
<evidence type="ECO:0000256" key="2">
    <source>
        <dbReference type="ARBA" id="ARBA00009009"/>
    </source>
</evidence>
<comment type="similarity">
    <text evidence="2">Belongs to the class-A beta-lactamase family.</text>
</comment>
<evidence type="ECO:0000259" key="5">
    <source>
        <dbReference type="Pfam" id="PF13354"/>
    </source>
</evidence>
<dbReference type="PANTHER" id="PTHR35333">
    <property type="entry name" value="BETA-LACTAMASE"/>
    <property type="match status" value="1"/>
</dbReference>
<comment type="caution">
    <text evidence="6">The sequence shown here is derived from an EMBL/GenBank/DDBJ whole genome shotgun (WGS) entry which is preliminary data.</text>
</comment>